<feature type="region of interest" description="Disordered" evidence="1">
    <location>
        <begin position="23"/>
        <end position="101"/>
    </location>
</feature>
<organism evidence="2 3">
    <name type="scientific">Gordonia phage Newt</name>
    <dbReference type="NCBI Taxonomy" id="2591191"/>
    <lineage>
        <taxon>Viruses</taxon>
        <taxon>Duplodnaviria</taxon>
        <taxon>Heunggongvirae</taxon>
        <taxon>Uroviricota</taxon>
        <taxon>Caudoviricetes</taxon>
        <taxon>Woesvirus</taxon>
        <taxon>Woesvirus woes</taxon>
    </lineage>
</organism>
<feature type="compositionally biased region" description="Basic residues" evidence="1">
    <location>
        <begin position="25"/>
        <end position="42"/>
    </location>
</feature>
<evidence type="ECO:0000256" key="1">
    <source>
        <dbReference type="SAM" id="MobiDB-lite"/>
    </source>
</evidence>
<dbReference type="Proteomes" id="UP000319055">
    <property type="component" value="Segment"/>
</dbReference>
<accession>A0A514A648</accession>
<name>A0A514A648_9CAUD</name>
<proteinExistence type="predicted"/>
<evidence type="ECO:0000313" key="2">
    <source>
        <dbReference type="EMBL" id="QDH48740.1"/>
    </source>
</evidence>
<evidence type="ECO:0000313" key="3">
    <source>
        <dbReference type="Proteomes" id="UP000319055"/>
    </source>
</evidence>
<reference evidence="2 3" key="1">
    <citation type="submission" date="2019-05" db="EMBL/GenBank/DDBJ databases">
        <authorList>
            <person name="Hammer B.W."/>
            <person name="Dufresne J."/>
            <person name="Gollmer S."/>
            <person name="Huntley E.M."/>
            <person name="Kristler A."/>
            <person name="Paudel K."/>
            <person name="Poliski A.L."/>
            <person name="Rudy S."/>
            <person name="Verma R."/>
            <person name="Butela K.A."/>
            <person name="Garlena R.A."/>
            <person name="Russell D.A."/>
            <person name="Pope W.H."/>
            <person name="Jacobs-Sera D."/>
            <person name="Hatfull G.F."/>
        </authorList>
    </citation>
    <scope>NUCLEOTIDE SEQUENCE [LARGE SCALE GENOMIC DNA]</scope>
</reference>
<dbReference type="EMBL" id="MK919481">
    <property type="protein sequence ID" value="QDH48740.1"/>
    <property type="molecule type" value="Genomic_DNA"/>
</dbReference>
<protein>
    <submittedName>
        <fullName evidence="2">Uncharacterized protein</fullName>
    </submittedName>
</protein>
<sequence>MAKKGPELCMFCEAAPCECEGVAKPKAKKKAAAGSRRAKKAGKVAPAQATAAQEAGETVPEKDEATEPVARAVEPVQSELWGSAGQGKSRRRRRKIPQSSIPEARAIRVFADLGMLSRDELRRHADKINPPLSGSLTKYIEGRDEHVCDWPEESTGPA</sequence>
<gene>
    <name evidence="2" type="primary">70</name>
    <name evidence="2" type="ORF">SEA_NEWT_70</name>
</gene>
<feature type="compositionally biased region" description="Low complexity" evidence="1">
    <location>
        <begin position="43"/>
        <end position="58"/>
    </location>
</feature>